<feature type="transmembrane region" description="Helical" evidence="1">
    <location>
        <begin position="53"/>
        <end position="75"/>
    </location>
</feature>
<dbReference type="RefSeq" id="WP_089297435.1">
    <property type="nucleotide sequence ID" value="NZ_BOMU01000086.1"/>
</dbReference>
<dbReference type="Proteomes" id="UP000198415">
    <property type="component" value="Unassembled WGS sequence"/>
</dbReference>
<dbReference type="EMBL" id="FZNR01000019">
    <property type="protein sequence ID" value="SNS59895.1"/>
    <property type="molecule type" value="Genomic_DNA"/>
</dbReference>
<feature type="transmembrane region" description="Helical" evidence="1">
    <location>
        <begin position="82"/>
        <end position="103"/>
    </location>
</feature>
<evidence type="ECO:0000313" key="2">
    <source>
        <dbReference type="EMBL" id="SNS59895.1"/>
    </source>
</evidence>
<feature type="transmembrane region" description="Helical" evidence="1">
    <location>
        <begin position="198"/>
        <end position="217"/>
    </location>
</feature>
<keyword evidence="1" id="KW-0812">Transmembrane</keyword>
<dbReference type="OrthoDB" id="343560at2"/>
<feature type="transmembrane region" description="Helical" evidence="1">
    <location>
        <begin position="20"/>
        <end position="41"/>
    </location>
</feature>
<sequence>MALVRGPRVPGGRIERICWIAGLVLIAAGVFHLAVFAVAGGPWHGPVSWRKPITFGLSFGLTLMTVAWLSAYLPLPARRRGLLLAVFAVDCCVEVAGITLQAWRGVPSHINRETAFDSAVSTVLAIGGGVLVVVLGLMSLAAFRARVAPSMRVALRAGFASLLIGLVSGAAMIARGVVEVNGGDQQRAYEVVGFLKPVHAMGLHGVLVLPALAWLLSFTRWDEARRTRAVVVAVAGYGAATIAALAYSLA</sequence>
<organism evidence="2 3">
    <name type="scientific">Actinoplanes regularis</name>
    <dbReference type="NCBI Taxonomy" id="52697"/>
    <lineage>
        <taxon>Bacteria</taxon>
        <taxon>Bacillati</taxon>
        <taxon>Actinomycetota</taxon>
        <taxon>Actinomycetes</taxon>
        <taxon>Micromonosporales</taxon>
        <taxon>Micromonosporaceae</taxon>
        <taxon>Actinoplanes</taxon>
    </lineage>
</organism>
<feature type="transmembrane region" description="Helical" evidence="1">
    <location>
        <begin position="155"/>
        <end position="178"/>
    </location>
</feature>
<keyword evidence="1" id="KW-0472">Membrane</keyword>
<keyword evidence="1" id="KW-1133">Transmembrane helix</keyword>
<proteinExistence type="predicted"/>
<name>A0A239FSU2_9ACTN</name>
<reference evidence="2 3" key="1">
    <citation type="submission" date="2017-06" db="EMBL/GenBank/DDBJ databases">
        <authorList>
            <person name="Kim H.J."/>
            <person name="Triplett B.A."/>
        </authorList>
    </citation>
    <scope>NUCLEOTIDE SEQUENCE [LARGE SCALE GENOMIC DNA]</scope>
    <source>
        <strain evidence="2 3">DSM 43151</strain>
    </source>
</reference>
<feature type="transmembrane region" description="Helical" evidence="1">
    <location>
        <begin position="229"/>
        <end position="249"/>
    </location>
</feature>
<accession>A0A239FSU2</accession>
<dbReference type="AlphaFoldDB" id="A0A239FSU2"/>
<feature type="transmembrane region" description="Helical" evidence="1">
    <location>
        <begin position="123"/>
        <end position="143"/>
    </location>
</feature>
<evidence type="ECO:0000313" key="3">
    <source>
        <dbReference type="Proteomes" id="UP000198415"/>
    </source>
</evidence>
<protein>
    <submittedName>
        <fullName evidence="2">Uncharacterized protein</fullName>
    </submittedName>
</protein>
<gene>
    <name evidence="2" type="ORF">SAMN06264365_11933</name>
</gene>
<evidence type="ECO:0000256" key="1">
    <source>
        <dbReference type="SAM" id="Phobius"/>
    </source>
</evidence>
<keyword evidence="3" id="KW-1185">Reference proteome</keyword>